<evidence type="ECO:0000313" key="2">
    <source>
        <dbReference type="EMBL" id="KID49521.1"/>
    </source>
</evidence>
<evidence type="ECO:0000313" key="3">
    <source>
        <dbReference type="Proteomes" id="UP000031184"/>
    </source>
</evidence>
<keyword evidence="1" id="KW-0472">Membrane</keyword>
<name>A0A0B4EJB4_9FUSO</name>
<proteinExistence type="predicted"/>
<dbReference type="GO" id="GO:1902604">
    <property type="term" value="P:p-aminobenzoyl-glutamate transmembrane transport"/>
    <property type="evidence" value="ECO:0007669"/>
    <property type="project" value="InterPro"/>
</dbReference>
<dbReference type="Pfam" id="PF03806">
    <property type="entry name" value="ABG_transport"/>
    <property type="match status" value="1"/>
</dbReference>
<protein>
    <submittedName>
        <fullName evidence="2">Uncharacterized protein</fullName>
    </submittedName>
</protein>
<organism evidence="2 3">
    <name type="scientific">Fusobacterium necrophorum subsp. funduliforme B35</name>
    <dbReference type="NCBI Taxonomy" id="1226633"/>
    <lineage>
        <taxon>Bacteria</taxon>
        <taxon>Fusobacteriati</taxon>
        <taxon>Fusobacteriota</taxon>
        <taxon>Fusobacteriia</taxon>
        <taxon>Fusobacteriales</taxon>
        <taxon>Fusobacteriaceae</taxon>
        <taxon>Fusobacterium</taxon>
    </lineage>
</organism>
<evidence type="ECO:0000256" key="1">
    <source>
        <dbReference type="SAM" id="Phobius"/>
    </source>
</evidence>
<feature type="transmembrane region" description="Helical" evidence="1">
    <location>
        <begin position="20"/>
        <end position="40"/>
    </location>
</feature>
<dbReference type="PATRIC" id="fig|1226633.4.peg.1023"/>
<keyword evidence="1" id="KW-0812">Transmembrane</keyword>
<keyword evidence="1" id="KW-1133">Transmembrane helix</keyword>
<accession>A0A0B4EJB4</accession>
<comment type="caution">
    <text evidence="2">The sequence shown here is derived from an EMBL/GenBank/DDBJ whole genome shotgun (WGS) entry which is preliminary data.</text>
</comment>
<dbReference type="PANTHER" id="PTHR30282:SF0">
    <property type="entry name" value="P-AMINOBENZOYL-GLUTAMATE TRANSPORT PROTEIN"/>
    <property type="match status" value="1"/>
</dbReference>
<dbReference type="PANTHER" id="PTHR30282">
    <property type="entry name" value="P-AMINOBENZOYL GLUTAMATE TRANSPORTER"/>
    <property type="match status" value="1"/>
</dbReference>
<gene>
    <name evidence="2" type="ORF">C095_05055</name>
</gene>
<sequence>MEDKQKGFLGKVAAISNRLPHPVTIFILLSIIVGILSVIFSKMGVGVEIEAINRSTKEVELQTFFVKNLFDEEGIRWIFESIVENFASFEPLAVVLFFHCF</sequence>
<dbReference type="Proteomes" id="UP000031184">
    <property type="component" value="Unassembled WGS sequence"/>
</dbReference>
<reference evidence="2 3" key="1">
    <citation type="submission" date="2013-08" db="EMBL/GenBank/DDBJ databases">
        <title>An opportunistic ruminal bacterium that causes liver abscesses in cattle.</title>
        <authorList>
            <person name="Benahmed F.H."/>
            <person name="Rasmussen M."/>
            <person name="Harbottle H."/>
            <person name="Soppet D."/>
            <person name="Nagaraja T.G."/>
            <person name="Davidson M."/>
        </authorList>
    </citation>
    <scope>NUCLEOTIDE SEQUENCE [LARGE SCALE GENOMIC DNA]</scope>
    <source>
        <strain evidence="2 3">B35</strain>
    </source>
</reference>
<dbReference type="InterPro" id="IPR004697">
    <property type="entry name" value="AbgT"/>
</dbReference>
<dbReference type="EMBL" id="AUZI01000012">
    <property type="protein sequence ID" value="KID49521.1"/>
    <property type="molecule type" value="Genomic_DNA"/>
</dbReference>
<dbReference type="GO" id="GO:0015558">
    <property type="term" value="F:secondary active p-aminobenzoyl-glutamate transmembrane transporter activity"/>
    <property type="evidence" value="ECO:0007669"/>
    <property type="project" value="InterPro"/>
</dbReference>
<dbReference type="AlphaFoldDB" id="A0A0B4EJB4"/>